<proteinExistence type="inferred from homology"/>
<dbReference type="Gene3D" id="1.20.120.350">
    <property type="entry name" value="Voltage-gated potassium channels. Chain C"/>
    <property type="match status" value="3"/>
</dbReference>
<dbReference type="FunFam" id="1.10.287.70:FF:000125">
    <property type="entry name" value="Voltage-dependent T-type calcium channel subunit alpha"/>
    <property type="match status" value="1"/>
</dbReference>
<dbReference type="FunFam" id="1.20.120.350:FF:000009">
    <property type="entry name" value="Voltage-dependent T-type calcium channel subunit alpha"/>
    <property type="match status" value="1"/>
</dbReference>
<evidence type="ECO:0000256" key="15">
    <source>
        <dbReference type="PIRSR" id="PIRSR602077-1"/>
    </source>
</evidence>
<feature type="region of interest" description="Disordered" evidence="18">
    <location>
        <begin position="293"/>
        <end position="360"/>
    </location>
</feature>
<keyword evidence="12" id="KW-0325">Glycoprotein</keyword>
<dbReference type="GO" id="GO:0070509">
    <property type="term" value="P:calcium ion import"/>
    <property type="evidence" value="ECO:0007669"/>
    <property type="project" value="TreeGrafter"/>
</dbReference>
<feature type="compositionally biased region" description="Low complexity" evidence="18">
    <location>
        <begin position="382"/>
        <end position="403"/>
    </location>
</feature>
<evidence type="ECO:0000256" key="5">
    <source>
        <dbReference type="ARBA" id="ARBA00022692"/>
    </source>
</evidence>
<feature type="domain" description="Ion transport" evidence="20">
    <location>
        <begin position="947"/>
        <end position="1200"/>
    </location>
</feature>
<evidence type="ECO:0000313" key="21">
    <source>
        <dbReference type="EMBL" id="KAK2182657.1"/>
    </source>
</evidence>
<keyword evidence="22" id="KW-1185">Reference proteome</keyword>
<feature type="compositionally biased region" description="Low complexity" evidence="18">
    <location>
        <begin position="334"/>
        <end position="345"/>
    </location>
</feature>
<name>A0AAD9L4E8_RIDPI</name>
<dbReference type="FunFam" id="1.10.287.70:FF:000120">
    <property type="entry name" value="Voltage-dependent T-type calcium channel subunit alpha"/>
    <property type="match status" value="1"/>
</dbReference>
<dbReference type="InterPro" id="IPR043203">
    <property type="entry name" value="VGCC_Ca_Na"/>
</dbReference>
<dbReference type="GO" id="GO:0086010">
    <property type="term" value="P:membrane depolarization during action potential"/>
    <property type="evidence" value="ECO:0007669"/>
    <property type="project" value="TreeGrafter"/>
</dbReference>
<feature type="domain" description="Ion transport" evidence="20">
    <location>
        <begin position="609"/>
        <end position="882"/>
    </location>
</feature>
<dbReference type="GO" id="GO:0046872">
    <property type="term" value="F:metal ion binding"/>
    <property type="evidence" value="ECO:0007669"/>
    <property type="project" value="UniProtKB-KW"/>
</dbReference>
<evidence type="ECO:0000256" key="2">
    <source>
        <dbReference type="ARBA" id="ARBA00022448"/>
    </source>
</evidence>
<evidence type="ECO:0000256" key="3">
    <source>
        <dbReference type="ARBA" id="ARBA00022568"/>
    </source>
</evidence>
<feature type="region of interest" description="Disordered" evidence="18">
    <location>
        <begin position="246"/>
        <end position="272"/>
    </location>
</feature>
<dbReference type="Gene3D" id="1.10.287.70">
    <property type="match status" value="3"/>
</dbReference>
<keyword evidence="13" id="KW-0407">Ion channel</keyword>
<feature type="binding site" evidence="15">
    <location>
        <position position="821"/>
    </location>
    <ligand>
        <name>Ca(2+)</name>
        <dbReference type="ChEBI" id="CHEBI:29108"/>
    </ligand>
</feature>
<dbReference type="FunFam" id="1.20.120.350:FF:000007">
    <property type="entry name" value="Voltage-dependent T-type calcium channel subunit alpha"/>
    <property type="match status" value="1"/>
</dbReference>
<keyword evidence="2" id="KW-0813">Transport</keyword>
<feature type="transmembrane region" description="Helical" evidence="19">
    <location>
        <begin position="1167"/>
        <end position="1193"/>
    </location>
</feature>
<keyword evidence="3 16" id="KW-0109">Calcium transport</keyword>
<evidence type="ECO:0000313" key="22">
    <source>
        <dbReference type="Proteomes" id="UP001209878"/>
    </source>
</evidence>
<dbReference type="GO" id="GO:0001518">
    <property type="term" value="C:voltage-gated sodium channel complex"/>
    <property type="evidence" value="ECO:0007669"/>
    <property type="project" value="TreeGrafter"/>
</dbReference>
<dbReference type="GO" id="GO:0008332">
    <property type="term" value="F:low voltage-gated calcium channel activity"/>
    <property type="evidence" value="ECO:0007669"/>
    <property type="project" value="TreeGrafter"/>
</dbReference>
<dbReference type="PANTHER" id="PTHR10037:SF230">
    <property type="entry name" value="CA[2+]-CHANNEL PROTEIN ALPHA[[1]] SUBUNIT T, ISOFORM F"/>
    <property type="match status" value="1"/>
</dbReference>
<feature type="compositionally biased region" description="Low complexity" evidence="18">
    <location>
        <begin position="504"/>
        <end position="524"/>
    </location>
</feature>
<keyword evidence="8 16" id="KW-0851">Voltage-gated channel</keyword>
<comment type="catalytic activity">
    <reaction evidence="14">
        <text>Ca(2+)(in) = Ca(2+)(out)</text>
        <dbReference type="Rhea" id="RHEA:29671"/>
        <dbReference type="ChEBI" id="CHEBI:29108"/>
    </reaction>
</comment>
<feature type="transmembrane region" description="Helical" evidence="19">
    <location>
        <begin position="1082"/>
        <end position="1102"/>
    </location>
</feature>
<feature type="transmembrane region" description="Helical" evidence="19">
    <location>
        <begin position="849"/>
        <end position="872"/>
    </location>
</feature>
<evidence type="ECO:0000256" key="6">
    <source>
        <dbReference type="ARBA" id="ARBA00022737"/>
    </source>
</evidence>
<dbReference type="InterPro" id="IPR027359">
    <property type="entry name" value="Volt_channel_dom_sf"/>
</dbReference>
<feature type="transmembrane region" description="Helical" evidence="19">
    <location>
        <begin position="74"/>
        <end position="94"/>
    </location>
</feature>
<evidence type="ECO:0000256" key="12">
    <source>
        <dbReference type="ARBA" id="ARBA00023180"/>
    </source>
</evidence>
<dbReference type="GO" id="GO:0043005">
    <property type="term" value="C:neuron projection"/>
    <property type="evidence" value="ECO:0007669"/>
    <property type="project" value="TreeGrafter"/>
</dbReference>
<accession>A0AAD9L4E8</accession>
<evidence type="ECO:0000256" key="13">
    <source>
        <dbReference type="ARBA" id="ARBA00023303"/>
    </source>
</evidence>
<dbReference type="GO" id="GO:0005891">
    <property type="term" value="C:voltage-gated calcium channel complex"/>
    <property type="evidence" value="ECO:0007669"/>
    <property type="project" value="InterPro"/>
</dbReference>
<sequence>MVNHRYFQRGILLAILINTLSMGIEYHNQPHNLTLILEYSNLVFSLLFAGEMLLKVIAEGPFGYIKNGFNVFDGIIVILSAVEILQGGTGGLSVLRTFRLLRILKLVRFMPALRYQLLIMLKTMDNVATFFSLLILFIFIFSVLGMTLFGGKFCNHPTEKRACTCAEINSPDVACKCARKNFDSLLWSLVTVFQILTQEDWNEVLYNGMAKTSAWASLYFIALMTFGNYVLFNLLVAILVEGFSTNDSSKSEKSDDEDQEEAERKKKEKDINKLEELMSKSCKCTLNEDRDTADHLKNNKEKEKKMLGLPPSVSVTKDEPGSAPPTSDQPGVRTPPIITHTAATPMPTPQGSPNGASMITNDEKNNLAMLHAFNLNAYSLESPDKASSSSLSVASSPRLAPQLSRRDSRKLSKRLRRRTEFRQPTISDSQSDSGDDMPGDGCLNTSHHTPNNYSECNGHTPLNNQRTLSPQNSVKSYQALSPKNSIKSEKGMSRQNSLSSHGCSRQNSFSLSRQNSLNSQSQNSVGSGGTGKQNNLMGSTEVNASSTDEKKVDAMAIAAGTEEEDNKLAPCQCCPQKTGCFLERDSYALYIWSPGNKMRLACQWLISQQSFDYGVLLLIAVNCITLAMERPGIPGHSLERKFLSIANYVFTVCFTFEMMIKVIAQGFVCGKRSYLKSGWNIMDGFLVGISLIDITISLSASTSPRIFGILRVFRLLRTLRPLRVISRAPGLKLVVQTLLSSLRPIGNIVLICCTFFIIFGILGVQLFKGTFYYCDGPDVSDVKNKTDCINKGPPFRWVNRKYNFDNLGQALMSLFVLASKDGWVHLMYTGLDAVGIDQQPVENYSEWRLFYFISFLLLVGFFVLNMFVGVVVENFHKCRESQEAEEKVKRAEKRAKKMDKKRRSMQEGYDVSLLGEGKGSEAGELAELPYWRDYSKPRLFLHTIISSKYFDLAIAGVIGFNVVTMATEYYMMPQELKFALKIFNYFFTSVFILEAIVKIVALGVVVYMRDRWNQLDVGIVILSIVGIVLEEMKSKVIPINPTIIRVMRVMRIARVLKLLKMAKGIRSLLDTVMQALPQIGNLGLLFFLLFFIFAALGVELFGRLECSPVHPCEGLSKHAHFQNFGMAFLTLFRIATGDNWNGIMKDTLREDCDPSDNCVHNCCVSSFIAPVFFVVFVLMAQFVLVNVVVAVLMKHLQDSNKVMDDEEAMDEEIERELTEEARNNNNEQKDKEAKLEADRTYDEAIAKLHQVSQSSQPDVANSPARGSGDRDIELLRVPPISMFSRRSLPELKCTCSLGSPAGSAWRHECSLAESLEEHKESCAVRCRSQMVSVPNIRTSTESDGVVLPGSMQLRHRFSSSNSSTDVPPKGHCRSAGGLDTSKRKYLDLPLQTCTYERSASCEEPIQSVSTGATADFSPTPCVSVIAPHSSVLPPRGESVNGDNKLASVDSDVFRGDTEQDDAPWPPHASYYPISTDGSLDLQCSVQCTPPPRRCVSSDTPQLHIRCSSSSLDTHSLQCATDNGDTSLVTLDIPDDDDDGARCIACPQRLSRTFDDDTPTLIILGEMPSTNGNGHVKDAEDIV</sequence>
<feature type="coiled-coil region" evidence="17">
    <location>
        <begin position="881"/>
        <end position="908"/>
    </location>
</feature>
<dbReference type="FunFam" id="1.10.287.70:FF:000018">
    <property type="entry name" value="Voltage-dependent T-type calcium channel subunit alpha"/>
    <property type="match status" value="1"/>
</dbReference>
<evidence type="ECO:0000256" key="11">
    <source>
        <dbReference type="ARBA" id="ARBA00023136"/>
    </source>
</evidence>
<dbReference type="SUPFAM" id="SSF81324">
    <property type="entry name" value="Voltage-gated potassium channels"/>
    <property type="match status" value="3"/>
</dbReference>
<dbReference type="EMBL" id="JAODUO010000342">
    <property type="protein sequence ID" value="KAK2182657.1"/>
    <property type="molecule type" value="Genomic_DNA"/>
</dbReference>
<dbReference type="PANTHER" id="PTHR10037">
    <property type="entry name" value="VOLTAGE-GATED CATION CHANNEL CALCIUM AND SODIUM"/>
    <property type="match status" value="1"/>
</dbReference>
<evidence type="ECO:0000256" key="16">
    <source>
        <dbReference type="RuleBase" id="RU003808"/>
    </source>
</evidence>
<feature type="transmembrane region" description="Helical" evidence="19">
    <location>
        <begin position="645"/>
        <end position="664"/>
    </location>
</feature>
<keyword evidence="10" id="KW-0406">Ion transport</keyword>
<evidence type="ECO:0000256" key="10">
    <source>
        <dbReference type="ARBA" id="ARBA00023065"/>
    </source>
</evidence>
<keyword evidence="17" id="KW-0175">Coiled coil</keyword>
<feature type="compositionally biased region" description="Polar residues" evidence="18">
    <location>
        <begin position="1250"/>
        <end position="1259"/>
    </location>
</feature>
<evidence type="ECO:0000259" key="20">
    <source>
        <dbReference type="Pfam" id="PF00520"/>
    </source>
</evidence>
<reference evidence="21" key="1">
    <citation type="journal article" date="2023" name="Mol. Biol. Evol.">
        <title>Third-Generation Sequencing Reveals the Adaptive Role of the Epigenome in Three Deep-Sea Polychaetes.</title>
        <authorList>
            <person name="Perez M."/>
            <person name="Aroh O."/>
            <person name="Sun Y."/>
            <person name="Lan Y."/>
            <person name="Juniper S.K."/>
            <person name="Young C.R."/>
            <person name="Angers B."/>
            <person name="Qian P.Y."/>
        </authorList>
    </citation>
    <scope>NUCLEOTIDE SEQUENCE</scope>
    <source>
        <strain evidence="21">R07B-5</strain>
    </source>
</reference>
<comment type="similarity">
    <text evidence="16">Belongs to the calcium channel alpha-1 subunit (TC 1.A.1.11) family.</text>
</comment>
<feature type="compositionally biased region" description="Polar residues" evidence="18">
    <location>
        <begin position="532"/>
        <end position="546"/>
    </location>
</feature>
<feature type="region of interest" description="Disordered" evidence="18">
    <location>
        <begin position="382"/>
        <end position="548"/>
    </location>
</feature>
<feature type="compositionally biased region" description="Polar residues" evidence="18">
    <location>
        <begin position="443"/>
        <end position="485"/>
    </location>
</feature>
<feature type="compositionally biased region" description="Basic and acidic residues" evidence="18">
    <location>
        <begin position="293"/>
        <end position="306"/>
    </location>
</feature>
<evidence type="ECO:0000256" key="4">
    <source>
        <dbReference type="ARBA" id="ARBA00022673"/>
    </source>
</evidence>
<dbReference type="GO" id="GO:0005248">
    <property type="term" value="F:voltage-gated sodium channel activity"/>
    <property type="evidence" value="ECO:0007669"/>
    <property type="project" value="TreeGrafter"/>
</dbReference>
<feature type="compositionally biased region" description="Basic and acidic residues" evidence="18">
    <location>
        <begin position="262"/>
        <end position="272"/>
    </location>
</feature>
<keyword evidence="5 19" id="KW-0812">Transmembrane</keyword>
<keyword evidence="9 19" id="KW-1133">Transmembrane helix</keyword>
<dbReference type="InterPro" id="IPR002077">
    <property type="entry name" value="VDCCAlpha1"/>
</dbReference>
<dbReference type="Pfam" id="PF00520">
    <property type="entry name" value="Ion_trans"/>
    <property type="match status" value="3"/>
</dbReference>
<comment type="caution">
    <text evidence="21">The sequence shown here is derived from an EMBL/GenBank/DDBJ whole genome shotgun (WGS) entry which is preliminary data.</text>
</comment>
<evidence type="ECO:0000256" key="14">
    <source>
        <dbReference type="ARBA" id="ARBA00036634"/>
    </source>
</evidence>
<evidence type="ECO:0000256" key="17">
    <source>
        <dbReference type="SAM" id="Coils"/>
    </source>
</evidence>
<organism evidence="21 22">
    <name type="scientific">Ridgeia piscesae</name>
    <name type="common">Tubeworm</name>
    <dbReference type="NCBI Taxonomy" id="27915"/>
    <lineage>
        <taxon>Eukaryota</taxon>
        <taxon>Metazoa</taxon>
        <taxon>Spiralia</taxon>
        <taxon>Lophotrochozoa</taxon>
        <taxon>Annelida</taxon>
        <taxon>Polychaeta</taxon>
        <taxon>Sedentaria</taxon>
        <taxon>Canalipalpata</taxon>
        <taxon>Sabellida</taxon>
        <taxon>Siboglinidae</taxon>
        <taxon>Ridgeia</taxon>
    </lineage>
</organism>
<evidence type="ECO:0000256" key="7">
    <source>
        <dbReference type="ARBA" id="ARBA00022837"/>
    </source>
</evidence>
<feature type="transmembrane region" description="Helical" evidence="19">
    <location>
        <begin position="130"/>
        <end position="151"/>
    </location>
</feature>
<dbReference type="Proteomes" id="UP001209878">
    <property type="component" value="Unassembled WGS sequence"/>
</dbReference>
<evidence type="ECO:0000256" key="1">
    <source>
        <dbReference type="ARBA" id="ARBA00004141"/>
    </source>
</evidence>
<feature type="transmembrane region" description="Helical" evidence="19">
    <location>
        <begin position="218"/>
        <end position="240"/>
    </location>
</feature>
<feature type="transmembrane region" description="Helical" evidence="19">
    <location>
        <begin position="982"/>
        <end position="1007"/>
    </location>
</feature>
<keyword evidence="4 16" id="KW-0107">Calcium channel</keyword>
<feature type="region of interest" description="Disordered" evidence="18">
    <location>
        <begin position="1356"/>
        <end position="1376"/>
    </location>
</feature>
<evidence type="ECO:0000256" key="8">
    <source>
        <dbReference type="ARBA" id="ARBA00022882"/>
    </source>
</evidence>
<feature type="domain" description="Ion transport" evidence="20">
    <location>
        <begin position="4"/>
        <end position="247"/>
    </location>
</feature>
<feature type="transmembrane region" description="Helical" evidence="19">
    <location>
        <begin position="36"/>
        <end position="54"/>
    </location>
</feature>
<feature type="transmembrane region" description="Helical" evidence="19">
    <location>
        <begin position="949"/>
        <end position="970"/>
    </location>
</feature>
<gene>
    <name evidence="21" type="ORF">NP493_342g02000</name>
</gene>
<feature type="compositionally biased region" description="Polar residues" evidence="18">
    <location>
        <begin position="493"/>
        <end position="503"/>
    </location>
</feature>
<feature type="coiled-coil region" evidence="17">
    <location>
        <begin position="1203"/>
        <end position="1238"/>
    </location>
</feature>
<evidence type="ECO:0000256" key="19">
    <source>
        <dbReference type="SAM" id="Phobius"/>
    </source>
</evidence>
<dbReference type="PRINTS" id="PR00167">
    <property type="entry name" value="CACHANNEL"/>
</dbReference>
<dbReference type="FunFam" id="1.20.120.350:FF:000008">
    <property type="entry name" value="Voltage-dependent T-type calcium channel subunit alpha"/>
    <property type="match status" value="1"/>
</dbReference>
<keyword evidence="6" id="KW-0677">Repeat</keyword>
<keyword evidence="11 19" id="KW-0472">Membrane</keyword>
<feature type="transmembrane region" description="Helical" evidence="19">
    <location>
        <begin position="748"/>
        <end position="767"/>
    </location>
</feature>
<evidence type="ECO:0000256" key="18">
    <source>
        <dbReference type="SAM" id="MobiDB-lite"/>
    </source>
</evidence>
<protein>
    <recommendedName>
        <fullName evidence="20">Ion transport domain-containing protein</fullName>
    </recommendedName>
</protein>
<feature type="binding site" evidence="15">
    <location>
        <position position="199"/>
    </location>
    <ligand>
        <name>Ca(2+)</name>
        <dbReference type="ChEBI" id="CHEBI:29108"/>
    </ligand>
</feature>
<feature type="compositionally biased region" description="Polar residues" evidence="18">
    <location>
        <begin position="422"/>
        <end position="432"/>
    </location>
</feature>
<feature type="compositionally biased region" description="Polar residues" evidence="18">
    <location>
        <begin position="351"/>
        <end position="360"/>
    </location>
</feature>
<feature type="region of interest" description="Disordered" evidence="18">
    <location>
        <begin position="1248"/>
        <end position="1270"/>
    </location>
</feature>
<keyword evidence="7 15" id="KW-0106">Calcium</keyword>
<keyword evidence="15" id="KW-0479">Metal-binding</keyword>
<feature type="transmembrane region" description="Helical" evidence="19">
    <location>
        <begin position="684"/>
        <end position="713"/>
    </location>
</feature>
<comment type="subcellular location">
    <subcellularLocation>
        <location evidence="1 16">Membrane</location>
        <topology evidence="1 16">Multi-pass membrane protein</topology>
    </subcellularLocation>
</comment>
<evidence type="ECO:0000256" key="9">
    <source>
        <dbReference type="ARBA" id="ARBA00022989"/>
    </source>
</evidence>
<dbReference type="InterPro" id="IPR005821">
    <property type="entry name" value="Ion_trans_dom"/>
</dbReference>